<dbReference type="Gene3D" id="3.40.50.11550">
    <property type="match status" value="1"/>
</dbReference>
<dbReference type="RefSeq" id="WP_079665577.1">
    <property type="nucleotide sequence ID" value="NZ_FUYZ01000001.1"/>
</dbReference>
<name>A0A1T5CRN5_9FLAO</name>
<dbReference type="EMBL" id="FUYZ01000001">
    <property type="protein sequence ID" value="SKB62084.1"/>
    <property type="molecule type" value="Genomic_DNA"/>
</dbReference>
<dbReference type="AlphaFoldDB" id="A0A1T5CRN5"/>
<accession>A0A1T5CRN5</accession>
<dbReference type="SUPFAM" id="SSF159501">
    <property type="entry name" value="EreA/ChaN-like"/>
    <property type="match status" value="1"/>
</dbReference>
<sequence length="289" mass="33038">MRKIVLVFVTFLAIGFKAQDFKAFQFYDKSGKEIKTEKMIKSLLDYDIILFGEFHNNSINHWLQLRLTEALFEKNKNLILGAEMFERDNQSGLNQYLAGKLDSKKLKDSVRLWNNFTTDYQPLLDFAKSKKLEFIATNIPRKFASQVSKQGLESLNQLPDSDKINIAKLPINVTLDTPGYPEMKAMMGDHADEMKVMNFVAAQAVKDATMAESILKSWTSGKLFLHYNGNYHSKEYGGIFWYLKKANPSLKVAVISVVESESKDLSFPKKDVVPTEFNLILPSDMTKTY</sequence>
<dbReference type="Proteomes" id="UP000191112">
    <property type="component" value="Unassembled WGS sequence"/>
</dbReference>
<organism evidence="2 3">
    <name type="scientific">Soonwooa buanensis</name>
    <dbReference type="NCBI Taxonomy" id="619805"/>
    <lineage>
        <taxon>Bacteria</taxon>
        <taxon>Pseudomonadati</taxon>
        <taxon>Bacteroidota</taxon>
        <taxon>Flavobacteriia</taxon>
        <taxon>Flavobacteriales</taxon>
        <taxon>Weeksellaceae</taxon>
        <taxon>Chryseobacterium group</taxon>
        <taxon>Soonwooa</taxon>
    </lineage>
</organism>
<dbReference type="InterPro" id="IPR007314">
    <property type="entry name" value="Cofac_haem-bd_dom"/>
</dbReference>
<dbReference type="STRING" id="619805.SAMN05660477_00274"/>
<reference evidence="2 3" key="1">
    <citation type="submission" date="2017-02" db="EMBL/GenBank/DDBJ databases">
        <authorList>
            <person name="Peterson S.W."/>
        </authorList>
    </citation>
    <scope>NUCLEOTIDE SEQUENCE [LARGE SCALE GENOMIC DNA]</scope>
    <source>
        <strain evidence="2 3">DSM 22323</strain>
    </source>
</reference>
<protein>
    <submittedName>
        <fullName evidence="2">Uncharacterized iron-regulated protein</fullName>
    </submittedName>
</protein>
<feature type="domain" description="Haem-binding uptake Tiki superfamily ChaN" evidence="1">
    <location>
        <begin position="39"/>
        <end position="243"/>
    </location>
</feature>
<gene>
    <name evidence="2" type="ORF">SAMN05660477_00274</name>
</gene>
<proteinExistence type="predicted"/>
<dbReference type="OrthoDB" id="1680202at2"/>
<evidence type="ECO:0000313" key="2">
    <source>
        <dbReference type="EMBL" id="SKB62084.1"/>
    </source>
</evidence>
<keyword evidence="3" id="KW-1185">Reference proteome</keyword>
<evidence type="ECO:0000313" key="3">
    <source>
        <dbReference type="Proteomes" id="UP000191112"/>
    </source>
</evidence>
<dbReference type="CDD" id="cd14727">
    <property type="entry name" value="ChanN-like"/>
    <property type="match status" value="1"/>
</dbReference>
<dbReference type="Pfam" id="PF04187">
    <property type="entry name" value="Cofac_haem_bdg"/>
    <property type="match status" value="1"/>
</dbReference>
<evidence type="ECO:0000259" key="1">
    <source>
        <dbReference type="Pfam" id="PF04187"/>
    </source>
</evidence>